<dbReference type="Proteomes" id="UP000184082">
    <property type="component" value="Unassembled WGS sequence"/>
</dbReference>
<dbReference type="CDD" id="cd00279">
    <property type="entry name" value="YlxR"/>
    <property type="match status" value="1"/>
</dbReference>
<evidence type="ECO:0000313" key="3">
    <source>
        <dbReference type="Proteomes" id="UP000184082"/>
    </source>
</evidence>
<dbReference type="Gene3D" id="3.30.1230.10">
    <property type="entry name" value="YlxR-like"/>
    <property type="match status" value="1"/>
</dbReference>
<dbReference type="PANTHER" id="PTHR34215">
    <property type="entry name" value="BLL0784 PROTEIN"/>
    <property type="match status" value="1"/>
</dbReference>
<dbReference type="InterPro" id="IPR035931">
    <property type="entry name" value="YlxR-like_sf"/>
</dbReference>
<gene>
    <name evidence="2" type="ORF">SAMN02745883_00114</name>
</gene>
<dbReference type="NCBIfam" id="NF047356">
    <property type="entry name" value="RNA_bind_RnpM"/>
    <property type="match status" value="1"/>
</dbReference>
<accession>A0A1M6L8E3</accession>
<dbReference type="STRING" id="1121266.SAMN02745883_00114"/>
<evidence type="ECO:0000313" key="2">
    <source>
        <dbReference type="EMBL" id="SHJ67462.1"/>
    </source>
</evidence>
<sequence>MMKKKKIPLRKCVGCFEQKPKKELIRIVRNKEGEIKIDFTGKAHGRGAYICPQKECFEKMQKKNALARAFGVEVPSDIYEQLIEELNKNEK</sequence>
<name>A0A1M6L8E3_9FIRM</name>
<feature type="domain" description="YlxR" evidence="1">
    <location>
        <begin position="10"/>
        <end position="83"/>
    </location>
</feature>
<dbReference type="PANTHER" id="PTHR34215:SF1">
    <property type="entry name" value="YLXR DOMAIN-CONTAINING PROTEIN"/>
    <property type="match status" value="1"/>
</dbReference>
<protein>
    <recommendedName>
        <fullName evidence="1">YlxR domain-containing protein</fullName>
    </recommendedName>
</protein>
<dbReference type="InterPro" id="IPR037465">
    <property type="entry name" value="YlxR"/>
</dbReference>
<keyword evidence="3" id="KW-1185">Reference proteome</keyword>
<proteinExistence type="predicted"/>
<organism evidence="2 3">
    <name type="scientific">Caminicella sporogenes DSM 14501</name>
    <dbReference type="NCBI Taxonomy" id="1121266"/>
    <lineage>
        <taxon>Bacteria</taxon>
        <taxon>Bacillati</taxon>
        <taxon>Bacillota</taxon>
        <taxon>Clostridia</taxon>
        <taxon>Peptostreptococcales</taxon>
        <taxon>Caminicellaceae</taxon>
        <taxon>Caminicella</taxon>
    </lineage>
</organism>
<reference evidence="2 3" key="1">
    <citation type="submission" date="2016-11" db="EMBL/GenBank/DDBJ databases">
        <authorList>
            <person name="Jaros S."/>
            <person name="Januszkiewicz K."/>
            <person name="Wedrychowicz H."/>
        </authorList>
    </citation>
    <scope>NUCLEOTIDE SEQUENCE [LARGE SCALE GENOMIC DNA]</scope>
    <source>
        <strain evidence="2 3">DSM 14501</strain>
    </source>
</reference>
<dbReference type="InterPro" id="IPR007393">
    <property type="entry name" value="YlxR_dom"/>
</dbReference>
<dbReference type="SUPFAM" id="SSF64376">
    <property type="entry name" value="YlxR-like"/>
    <property type="match status" value="1"/>
</dbReference>
<dbReference type="RefSeq" id="WP_072965435.1">
    <property type="nucleotide sequence ID" value="NZ_FRAJ01000003.1"/>
</dbReference>
<dbReference type="EMBL" id="FRAJ01000003">
    <property type="protein sequence ID" value="SHJ67462.1"/>
    <property type="molecule type" value="Genomic_DNA"/>
</dbReference>
<evidence type="ECO:0000259" key="1">
    <source>
        <dbReference type="Pfam" id="PF04296"/>
    </source>
</evidence>
<dbReference type="AlphaFoldDB" id="A0A1M6L8E3"/>
<dbReference type="Pfam" id="PF04296">
    <property type="entry name" value="YlxR"/>
    <property type="match status" value="1"/>
</dbReference>